<dbReference type="RefSeq" id="WP_084092448.1">
    <property type="nucleotide sequence ID" value="NZ_FWXD01000027.1"/>
</dbReference>
<protein>
    <submittedName>
        <fullName evidence="2">Uncharacterized protein</fullName>
    </submittedName>
</protein>
<name>A0A1W1XZM9_9NEIS</name>
<proteinExistence type="predicted"/>
<dbReference type="EMBL" id="FWXD01000027">
    <property type="protein sequence ID" value="SMC28948.1"/>
    <property type="molecule type" value="Genomic_DNA"/>
</dbReference>
<feature type="chain" id="PRO_5010717164" evidence="1">
    <location>
        <begin position="23"/>
        <end position="187"/>
    </location>
</feature>
<dbReference type="Proteomes" id="UP000192761">
    <property type="component" value="Unassembled WGS sequence"/>
</dbReference>
<evidence type="ECO:0000313" key="3">
    <source>
        <dbReference type="Proteomes" id="UP000192761"/>
    </source>
</evidence>
<evidence type="ECO:0000256" key="1">
    <source>
        <dbReference type="SAM" id="SignalP"/>
    </source>
</evidence>
<sequence>MFALQTKIPAFLILVSGACALAAPTGNEKPQTKTYGAYTLEAAGKTSDPSGYAKLGSAELTSPKSTWLKIGQVDAERKRIADGATQTEISALISTARDGFYIKTALRLDCTTENAKWLHNAEVIQLESSELKHVADIKPSQYLGIPHEEDIDGFTAEIPFKPTDWAAHIHKLLCSKDADQAGKAAKK</sequence>
<keyword evidence="3" id="KW-1185">Reference proteome</keyword>
<dbReference type="AlphaFoldDB" id="A0A1W1XZM9"/>
<evidence type="ECO:0000313" key="2">
    <source>
        <dbReference type="EMBL" id="SMC28948.1"/>
    </source>
</evidence>
<feature type="signal peptide" evidence="1">
    <location>
        <begin position="1"/>
        <end position="22"/>
    </location>
</feature>
<organism evidence="2 3">
    <name type="scientific">Andreprevotia lacus DSM 23236</name>
    <dbReference type="NCBI Taxonomy" id="1121001"/>
    <lineage>
        <taxon>Bacteria</taxon>
        <taxon>Pseudomonadati</taxon>
        <taxon>Pseudomonadota</taxon>
        <taxon>Betaproteobacteria</taxon>
        <taxon>Neisseriales</taxon>
        <taxon>Chitinibacteraceae</taxon>
        <taxon>Andreprevotia</taxon>
    </lineage>
</organism>
<accession>A0A1W1XZM9</accession>
<dbReference type="OrthoDB" id="9882998at2"/>
<dbReference type="STRING" id="1121001.SAMN02745857_03500"/>
<keyword evidence="1" id="KW-0732">Signal</keyword>
<dbReference type="PROSITE" id="PS51257">
    <property type="entry name" value="PROKAR_LIPOPROTEIN"/>
    <property type="match status" value="1"/>
</dbReference>
<gene>
    <name evidence="2" type="ORF">SAMN02745857_03500</name>
</gene>
<reference evidence="2 3" key="1">
    <citation type="submission" date="2017-04" db="EMBL/GenBank/DDBJ databases">
        <authorList>
            <person name="Afonso C.L."/>
            <person name="Miller P.J."/>
            <person name="Scott M.A."/>
            <person name="Spackman E."/>
            <person name="Goraichik I."/>
            <person name="Dimitrov K.M."/>
            <person name="Suarez D.L."/>
            <person name="Swayne D.E."/>
        </authorList>
    </citation>
    <scope>NUCLEOTIDE SEQUENCE [LARGE SCALE GENOMIC DNA]</scope>
    <source>
        <strain evidence="2 3">DSM 23236</strain>
    </source>
</reference>